<dbReference type="PANTHER" id="PTHR21445">
    <property type="entry name" value="ENDONUCLEASE IV ENDODEOXYRIBONUCLEASE IV"/>
    <property type="match status" value="1"/>
</dbReference>
<dbReference type="PROSITE" id="PS51432">
    <property type="entry name" value="AP_NUCLEASE_F2_4"/>
    <property type="match status" value="1"/>
</dbReference>
<dbReference type="Pfam" id="PF01261">
    <property type="entry name" value="AP_endonuc_2"/>
    <property type="match status" value="1"/>
</dbReference>
<dbReference type="GO" id="GO:0003906">
    <property type="term" value="F:DNA-(apurinic or apyrimidinic site) endonuclease activity"/>
    <property type="evidence" value="ECO:0007669"/>
    <property type="project" value="TreeGrafter"/>
</dbReference>
<dbReference type="InterPro" id="IPR001719">
    <property type="entry name" value="AP_endonuc_2"/>
</dbReference>
<evidence type="ECO:0000313" key="2">
    <source>
        <dbReference type="EMBL" id="PIV71249.1"/>
    </source>
</evidence>
<sequence>MNMNIGAHLSIAGGYHKALERIVDIGGNCLQIFSASPRGWNRATVTDEPKRLFLDTKKRLNIKEVFFHASYLVNLADEGRIGEESKKSLIAELNVASQLEIVGSIVHIGSFKGNLPAVWDVSQDKKYSVLINNINETLTSTPQDTFLIIENAGNKKIGQNLDEIASIVRDIDNERLKVCLDTCH</sequence>
<reference evidence="3" key="1">
    <citation type="submission" date="2017-09" db="EMBL/GenBank/DDBJ databases">
        <title>Depth-based differentiation of microbial function through sediment-hosted aquifers and enrichment of novel symbionts in the deep terrestrial subsurface.</title>
        <authorList>
            <person name="Probst A.J."/>
            <person name="Ladd B."/>
            <person name="Jarett J.K."/>
            <person name="Geller-Mcgrath D.E."/>
            <person name="Sieber C.M.K."/>
            <person name="Emerson J.B."/>
            <person name="Anantharaman K."/>
            <person name="Thomas B.C."/>
            <person name="Malmstrom R."/>
            <person name="Stieglmeier M."/>
            <person name="Klingl A."/>
            <person name="Woyke T."/>
            <person name="Ryan C.M."/>
            <person name="Banfield J.F."/>
        </authorList>
    </citation>
    <scope>NUCLEOTIDE SEQUENCE [LARGE SCALE GENOMIC DNA]</scope>
</reference>
<dbReference type="GO" id="GO:0003677">
    <property type="term" value="F:DNA binding"/>
    <property type="evidence" value="ECO:0007669"/>
    <property type="project" value="InterPro"/>
</dbReference>
<evidence type="ECO:0000313" key="3">
    <source>
        <dbReference type="Proteomes" id="UP000228762"/>
    </source>
</evidence>
<dbReference type="Gene3D" id="3.20.20.150">
    <property type="entry name" value="Divalent-metal-dependent TIM barrel enzymes"/>
    <property type="match status" value="1"/>
</dbReference>
<dbReference type="InterPro" id="IPR013022">
    <property type="entry name" value="Xyl_isomerase-like_TIM-brl"/>
</dbReference>
<accession>A0A2M7EL02</accession>
<proteinExistence type="predicted"/>
<dbReference type="AlphaFoldDB" id="A0A2M7EL02"/>
<dbReference type="SUPFAM" id="SSF51658">
    <property type="entry name" value="Xylose isomerase-like"/>
    <property type="match status" value="1"/>
</dbReference>
<dbReference type="EMBL" id="PFEV01000023">
    <property type="protein sequence ID" value="PIV71249.1"/>
    <property type="molecule type" value="Genomic_DNA"/>
</dbReference>
<dbReference type="PANTHER" id="PTHR21445:SF0">
    <property type="entry name" value="APURINIC-APYRIMIDINIC ENDONUCLEASE"/>
    <property type="match status" value="1"/>
</dbReference>
<dbReference type="GO" id="GO:0006284">
    <property type="term" value="P:base-excision repair"/>
    <property type="evidence" value="ECO:0007669"/>
    <property type="project" value="TreeGrafter"/>
</dbReference>
<dbReference type="Proteomes" id="UP000228762">
    <property type="component" value="Unassembled WGS sequence"/>
</dbReference>
<organism evidence="2 3">
    <name type="scientific">Candidatus Roizmanbacteria bacterium CG17_big_fil_post_rev_8_21_14_2_50_39_7</name>
    <dbReference type="NCBI Taxonomy" id="1974858"/>
    <lineage>
        <taxon>Bacteria</taxon>
        <taxon>Candidatus Roizmaniibacteriota</taxon>
    </lineage>
</organism>
<dbReference type="GO" id="GO:0008270">
    <property type="term" value="F:zinc ion binding"/>
    <property type="evidence" value="ECO:0007669"/>
    <property type="project" value="InterPro"/>
</dbReference>
<feature type="domain" description="Xylose isomerase-like TIM barrel" evidence="1">
    <location>
        <begin position="20"/>
        <end position="184"/>
    </location>
</feature>
<evidence type="ECO:0000259" key="1">
    <source>
        <dbReference type="Pfam" id="PF01261"/>
    </source>
</evidence>
<dbReference type="GO" id="GO:0008081">
    <property type="term" value="F:phosphoric diester hydrolase activity"/>
    <property type="evidence" value="ECO:0007669"/>
    <property type="project" value="TreeGrafter"/>
</dbReference>
<dbReference type="InterPro" id="IPR036237">
    <property type="entry name" value="Xyl_isomerase-like_sf"/>
</dbReference>
<protein>
    <recommendedName>
        <fullName evidence="1">Xylose isomerase-like TIM barrel domain-containing protein</fullName>
    </recommendedName>
</protein>
<gene>
    <name evidence="2" type="ORF">COW57_00560</name>
</gene>
<name>A0A2M7EL02_9BACT</name>
<feature type="non-terminal residue" evidence="2">
    <location>
        <position position="184"/>
    </location>
</feature>
<comment type="caution">
    <text evidence="2">The sequence shown here is derived from an EMBL/GenBank/DDBJ whole genome shotgun (WGS) entry which is preliminary data.</text>
</comment>